<dbReference type="SUPFAM" id="SSF48452">
    <property type="entry name" value="TPR-like"/>
    <property type="match status" value="1"/>
</dbReference>
<dbReference type="OrthoDB" id="7718445at2"/>
<organism evidence="3 4">
    <name type="scientific">Microbacterium paludicola</name>
    <dbReference type="NCBI Taxonomy" id="300019"/>
    <lineage>
        <taxon>Bacteria</taxon>
        <taxon>Bacillati</taxon>
        <taxon>Actinomycetota</taxon>
        <taxon>Actinomycetes</taxon>
        <taxon>Micrococcales</taxon>
        <taxon>Microbacteriaceae</taxon>
        <taxon>Microbacterium</taxon>
    </lineage>
</organism>
<dbReference type="Gene3D" id="1.25.40.10">
    <property type="entry name" value="Tetratricopeptide repeat domain"/>
    <property type="match status" value="1"/>
</dbReference>
<evidence type="ECO:0000313" key="4">
    <source>
        <dbReference type="Proteomes" id="UP000298358"/>
    </source>
</evidence>
<dbReference type="Proteomes" id="UP000298358">
    <property type="component" value="Unassembled WGS sequence"/>
</dbReference>
<feature type="repeat" description="TPR" evidence="1">
    <location>
        <begin position="159"/>
        <end position="192"/>
    </location>
</feature>
<evidence type="ECO:0000256" key="1">
    <source>
        <dbReference type="PROSITE-ProRule" id="PRU00339"/>
    </source>
</evidence>
<dbReference type="InterPro" id="IPR011990">
    <property type="entry name" value="TPR-like_helical_dom_sf"/>
</dbReference>
<gene>
    <name evidence="3" type="ORF">E4U02_15415</name>
</gene>
<dbReference type="RefSeq" id="WP_135115686.1">
    <property type="nucleotide sequence ID" value="NZ_JADGLL010000080.1"/>
</dbReference>
<dbReference type="InterPro" id="IPR040826">
    <property type="entry name" value="HEPN_LA2681"/>
</dbReference>
<dbReference type="SMART" id="SM00028">
    <property type="entry name" value="TPR"/>
    <property type="match status" value="1"/>
</dbReference>
<feature type="domain" description="LA2681-like HEPN" evidence="2">
    <location>
        <begin position="309"/>
        <end position="507"/>
    </location>
</feature>
<protein>
    <recommendedName>
        <fullName evidence="2">LA2681-like HEPN domain-containing protein</fullName>
    </recommendedName>
</protein>
<dbReference type="EMBL" id="SPQB01000080">
    <property type="protein sequence ID" value="TFU29809.1"/>
    <property type="molecule type" value="Genomic_DNA"/>
</dbReference>
<accession>A0A4Y9FNA0</accession>
<evidence type="ECO:0000259" key="2">
    <source>
        <dbReference type="Pfam" id="PF18733"/>
    </source>
</evidence>
<comment type="caution">
    <text evidence="3">The sequence shown here is derived from an EMBL/GenBank/DDBJ whole genome shotgun (WGS) entry which is preliminary data.</text>
</comment>
<dbReference type="InterPro" id="IPR019734">
    <property type="entry name" value="TPR_rpt"/>
</dbReference>
<keyword evidence="1" id="KW-0802">TPR repeat</keyword>
<proteinExistence type="predicted"/>
<dbReference type="Pfam" id="PF18733">
    <property type="entry name" value="HEPN_LA2681"/>
    <property type="match status" value="1"/>
</dbReference>
<evidence type="ECO:0000313" key="3">
    <source>
        <dbReference type="EMBL" id="TFU29809.1"/>
    </source>
</evidence>
<keyword evidence="4" id="KW-1185">Reference proteome</keyword>
<dbReference type="AlphaFoldDB" id="A0A4Y9FNA0"/>
<name>A0A4Y9FNA0_9MICO</name>
<dbReference type="PROSITE" id="PS50005">
    <property type="entry name" value="TPR"/>
    <property type="match status" value="1"/>
</dbReference>
<sequence>MTDRVPRTWAQRRDALVRSVAAGHSGTVAQLATFSSDLDDALAGRRLNGVQWTQLKFSCSSLLINLGAARGIQDSVSAGIECARDARERGYLPVLDGQLNYNEANGLSALHDIDLTQWRQANPESPRGIFALEDQDRLRTVRVLFASVGYLSEAADVRGRALCNLGNTLDRSGRWLEAYQAYVDALAADPTNGNAAGNAAELLRLRVARGRGLGGHYAAVYDRYREQAQRHRSRTVELAGEAVAQRWDALPPSGSAGHLSHDGDPLDEYQQWIKQHRLALTVAVEGLGSDEHRWDSAMVESVTVHSGEPDPPPIFTSMNVLKAEYLVARRLAFQGEKLLFESLFAQHPADTGTYADTLDMSLYGEPPAQLVLAQRATLDLLDKIAVAANDHFKTGMQARKVTFENYWREGKSSQLRTGLPIPEKAASAAVALAELSFDIDKDGLYPEAKTLRNAGTHRLVHLTHGAATGVTELAHSSIDAETLVHATHQSLRVARAAYMYLIDLVQDQQDALTEGEQLMALPLPNQY</sequence>
<reference evidence="3 4" key="1">
    <citation type="submission" date="2019-03" db="EMBL/GenBank/DDBJ databases">
        <title>Diversity of the mouse oral microbiome.</title>
        <authorList>
            <person name="Joseph S."/>
            <person name="Aduse-Opoku J."/>
            <person name="Curtis M."/>
            <person name="Wade W."/>
            <person name="Hashim A."/>
        </authorList>
    </citation>
    <scope>NUCLEOTIDE SEQUENCE [LARGE SCALE GENOMIC DNA]</scope>
    <source>
        <strain evidence="3 4">P1012</strain>
    </source>
</reference>